<dbReference type="AlphaFoldDB" id="A0A8M1KNV2"/>
<dbReference type="PROSITE" id="PS00524">
    <property type="entry name" value="SMB_1"/>
    <property type="match status" value="6"/>
</dbReference>
<feature type="domain" description="ZP" evidence="17">
    <location>
        <begin position="582"/>
        <end position="828"/>
    </location>
</feature>
<dbReference type="PROSITE" id="PS00682">
    <property type="entry name" value="ZP_1"/>
    <property type="match status" value="1"/>
</dbReference>
<evidence type="ECO:0000256" key="13">
    <source>
        <dbReference type="PROSITE-ProRule" id="PRU00196"/>
    </source>
</evidence>
<evidence type="ECO:0000313" key="19">
    <source>
        <dbReference type="RefSeq" id="XP_042565557.1"/>
    </source>
</evidence>
<dbReference type="InterPro" id="IPR000859">
    <property type="entry name" value="CUB_dom"/>
</dbReference>
<keyword evidence="3" id="KW-0217">Developmental protein</keyword>
<evidence type="ECO:0000256" key="9">
    <source>
        <dbReference type="ARBA" id="ARBA00023180"/>
    </source>
</evidence>
<feature type="domain" description="SMB" evidence="16">
    <location>
        <begin position="62"/>
        <end position="106"/>
    </location>
</feature>
<feature type="disulfide bond" evidence="13">
    <location>
        <begin position="347"/>
        <end position="408"/>
    </location>
</feature>
<feature type="disulfide bond" evidence="13">
    <location>
        <begin position="334"/>
        <end position="398"/>
    </location>
</feature>
<evidence type="ECO:0000259" key="17">
    <source>
        <dbReference type="PROSITE" id="PS51034"/>
    </source>
</evidence>
<feature type="disulfide bond" evidence="13">
    <location>
        <begin position="29"/>
        <end position="39"/>
    </location>
</feature>
<dbReference type="CDD" id="cd00041">
    <property type="entry name" value="CUB"/>
    <property type="match status" value="1"/>
</dbReference>
<evidence type="ECO:0000256" key="11">
    <source>
        <dbReference type="ARBA" id="ARBA00047197"/>
    </source>
</evidence>
<keyword evidence="2" id="KW-0813">Transport</keyword>
<dbReference type="FunFam" id="3.10.250.10:FF:000057">
    <property type="entry name" value="Uncharacterized protein"/>
    <property type="match status" value="1"/>
</dbReference>
<dbReference type="InterPro" id="IPR001190">
    <property type="entry name" value="SRCR"/>
</dbReference>
<keyword evidence="8 13" id="KW-1015">Disulfide bond</keyword>
<evidence type="ECO:0000313" key="18">
    <source>
        <dbReference type="Proteomes" id="UP000515152"/>
    </source>
</evidence>
<dbReference type="InterPro" id="IPR055355">
    <property type="entry name" value="ZP-C"/>
</dbReference>
<feature type="domain" description="SRCR" evidence="15">
    <location>
        <begin position="309"/>
        <end position="409"/>
    </location>
</feature>
<feature type="domain" description="SMB" evidence="16">
    <location>
        <begin position="159"/>
        <end position="198"/>
    </location>
</feature>
<feature type="disulfide bond" evidence="13">
    <location>
        <begin position="378"/>
        <end position="388"/>
    </location>
</feature>
<dbReference type="InterPro" id="IPR001212">
    <property type="entry name" value="Somatomedin_B_dom"/>
</dbReference>
<comment type="similarity">
    <text evidence="1">Belongs to the DMBT1 family.</text>
</comment>
<evidence type="ECO:0000259" key="15">
    <source>
        <dbReference type="PROSITE" id="PS50287"/>
    </source>
</evidence>
<dbReference type="SMART" id="SM00042">
    <property type="entry name" value="CUB"/>
    <property type="match status" value="1"/>
</dbReference>
<dbReference type="PANTHER" id="PTHR45817:SF9">
    <property type="entry name" value="SRCR DOMAIN-CONTAINING PROTEIN"/>
    <property type="match status" value="1"/>
</dbReference>
<feature type="domain" description="SMB" evidence="16">
    <location>
        <begin position="208"/>
        <end position="247"/>
    </location>
</feature>
<evidence type="ECO:0000259" key="16">
    <source>
        <dbReference type="PROSITE" id="PS50958"/>
    </source>
</evidence>
<feature type="domain" description="SMB" evidence="16">
    <location>
        <begin position="257"/>
        <end position="296"/>
    </location>
</feature>
<dbReference type="PROSITE" id="PS00420">
    <property type="entry name" value="SRCR_1"/>
    <property type="match status" value="1"/>
</dbReference>
<feature type="domain" description="SMB" evidence="16">
    <location>
        <begin position="411"/>
        <end position="450"/>
    </location>
</feature>
<dbReference type="OrthoDB" id="10063988at2759"/>
<keyword evidence="9" id="KW-0325">Glycoprotein</keyword>
<evidence type="ECO:0000256" key="1">
    <source>
        <dbReference type="ARBA" id="ARBA00009931"/>
    </source>
</evidence>
<dbReference type="Pfam" id="PF00530">
    <property type="entry name" value="SRCR"/>
    <property type="match status" value="2"/>
</dbReference>
<dbReference type="RefSeq" id="XP_042565557.1">
    <property type="nucleotide sequence ID" value="XM_042709623.1"/>
</dbReference>
<comment type="caution">
    <text evidence="13">Lacks conserved residue(s) required for the propagation of feature annotation.</text>
</comment>
<evidence type="ECO:0000256" key="4">
    <source>
        <dbReference type="ARBA" id="ARBA00022729"/>
    </source>
</evidence>
<dbReference type="GO" id="GO:0030154">
    <property type="term" value="P:cell differentiation"/>
    <property type="evidence" value="ECO:0007669"/>
    <property type="project" value="UniProtKB-KW"/>
</dbReference>
<name>A0A8M1KNV2_CLUHA</name>
<keyword evidence="4" id="KW-0732">Signal</keyword>
<dbReference type="FunFam" id="2.60.40.4100:FF:000005">
    <property type="entry name" value="Deleted in malignant brain tumors 1"/>
    <property type="match status" value="1"/>
</dbReference>
<dbReference type="GO" id="GO:0016020">
    <property type="term" value="C:membrane"/>
    <property type="evidence" value="ECO:0007669"/>
    <property type="project" value="InterPro"/>
</dbReference>
<dbReference type="InterPro" id="IPR050912">
    <property type="entry name" value="LOX-like_protein"/>
</dbReference>
<evidence type="ECO:0000256" key="6">
    <source>
        <dbReference type="ARBA" id="ARBA00022782"/>
    </source>
</evidence>
<evidence type="ECO:0000256" key="2">
    <source>
        <dbReference type="ARBA" id="ARBA00022448"/>
    </source>
</evidence>
<keyword evidence="6" id="KW-0221">Differentiation</keyword>
<feature type="domain" description="SMB" evidence="16">
    <location>
        <begin position="110"/>
        <end position="149"/>
    </location>
</feature>
<dbReference type="PROSITE" id="PS01180">
    <property type="entry name" value="CUB"/>
    <property type="match status" value="1"/>
</dbReference>
<dbReference type="InterPro" id="IPR017977">
    <property type="entry name" value="ZP_dom_CS"/>
</dbReference>
<evidence type="ECO:0000256" key="7">
    <source>
        <dbReference type="ARBA" id="ARBA00022927"/>
    </source>
</evidence>
<reference evidence="19" key="1">
    <citation type="submission" date="2025-08" db="UniProtKB">
        <authorList>
            <consortium name="RefSeq"/>
        </authorList>
    </citation>
    <scope>IDENTIFICATION</scope>
</reference>
<dbReference type="PROSITE" id="PS50287">
    <property type="entry name" value="SRCR_2"/>
    <property type="match status" value="2"/>
</dbReference>
<keyword evidence="5" id="KW-0677">Repeat</keyword>
<dbReference type="GeneID" id="105893459"/>
<dbReference type="Proteomes" id="UP000515152">
    <property type="component" value="Chromosome 13"/>
</dbReference>
<evidence type="ECO:0000256" key="3">
    <source>
        <dbReference type="ARBA" id="ARBA00022473"/>
    </source>
</evidence>
<dbReference type="FunFam" id="3.10.250.10:FF:000006">
    <property type="entry name" value="neurotrypsin isoform X2"/>
    <property type="match status" value="1"/>
</dbReference>
<evidence type="ECO:0000256" key="5">
    <source>
        <dbReference type="ARBA" id="ARBA00022737"/>
    </source>
</evidence>
<feature type="domain" description="SRCR" evidence="15">
    <location>
        <begin position="1"/>
        <end position="60"/>
    </location>
</feature>
<dbReference type="SMART" id="SM00201">
    <property type="entry name" value="SO"/>
    <property type="match status" value="6"/>
</dbReference>
<evidence type="ECO:0000256" key="12">
    <source>
        <dbReference type="ARBA" id="ARBA00047200"/>
    </source>
</evidence>
<keyword evidence="7" id="KW-0653">Protein transport</keyword>
<proteinExistence type="inferred from homology"/>
<dbReference type="SMART" id="SM00241">
    <property type="entry name" value="ZP"/>
    <property type="match status" value="1"/>
</dbReference>
<dbReference type="InterPro" id="IPR001507">
    <property type="entry name" value="ZP_dom"/>
</dbReference>
<accession>A0A8M1KNV2</accession>
<dbReference type="GO" id="GO:0004720">
    <property type="term" value="F:protein-lysine 6-oxidase activity"/>
    <property type="evidence" value="ECO:0007669"/>
    <property type="project" value="TreeGrafter"/>
</dbReference>
<sequence length="869" mass="95977">MGCGSALSAPSSAHFGQGSGPIWLDDVRCTGHESSLSECYHRGHGIHDCGHSEDAGVVCQADHTSCRHNCGYNVGSCSCTSSCQRYGNCCHDYYDYCYSTSTAEPTTTTGYDSCRYNCGYNVGSCSCTSSCHYYGNCCHDYNDYCSTTTSPDISETTTGHTSCRYNCGYNFGSCSCTSSCQRYGNCCHDYNDYCSTTTSPDISETTTGHTSCRYNCGYNFGSCSCTSSCQRYGNCCHDYNDYCSTTTSPDISETTTDHTSCRYNCGYNLGSCSCSSSCRYNGNCCHDYYDYCYSTTTAEPATTTNITDIRLVGGNSACSGRVEVKVRGTWGTVCDDIWNIPNAEVVCRQIGCGPALSAPVMAHFGQGSGPIWLDDVSCTGNESSLSQCRHNGYGNHNCNHHEDAGVVCQADHTSCRHNCGYNFGSCSCTSSCQRYGNCCHDYNDYCYSTTTAEPATTNVNPQCGGYLSGSGSFSSPYYPNYYHDNAHCVWRLSAPSGQRIFLSFSDLELESCCNCDYITVYDGPSVGYNQLGQLCHHNSSLDTFHSSSNHMTVLFKSDSSVGRRGFRAEFISSLPTDKGSVQCSSDNMNIVISRSFLSSQGYSGHDLYINDERCRPTINSYQVVFNFPPNACGTVREFERGRVIYQNAVRGYRNCSGEFTRQSEFKLSVACHMEEDSVSQIMYVASETSDFNITGTGRFNTTMAFFTSGSFYQQIYESPYYVSLNEYMYVQVSLRRDDSSLVLFLDTCVASPNPHDYADYRAYYLLVNGCPRDDTFSTHVSGSRSYARFSFQAFKFLRAHPSVYLQCKVLICPANDYNSRCRQGCRTRKTRSLGSQHQMAIMVLGPITLKDVEKSAVERLEDKVAKVDA</sequence>
<evidence type="ECO:0000259" key="14">
    <source>
        <dbReference type="PROSITE" id="PS01180"/>
    </source>
</evidence>
<dbReference type="PROSITE" id="PS51034">
    <property type="entry name" value="ZP_2"/>
    <property type="match status" value="1"/>
</dbReference>
<keyword evidence="18" id="KW-1185">Reference proteome</keyword>
<dbReference type="GO" id="GO:0005615">
    <property type="term" value="C:extracellular space"/>
    <property type="evidence" value="ECO:0007669"/>
    <property type="project" value="TreeGrafter"/>
</dbReference>
<protein>
    <recommendedName>
        <fullName evidence="11">Scavenger receptor cysteine-rich domain-containing protein DMBT1</fullName>
    </recommendedName>
    <alternativeName>
        <fullName evidence="12">Deleted in malignant brain tumors 1 protein</fullName>
    </alternativeName>
    <alternativeName>
        <fullName evidence="10">Hensin</fullName>
    </alternativeName>
</protein>
<dbReference type="PROSITE" id="PS50958">
    <property type="entry name" value="SMB_2"/>
    <property type="match status" value="6"/>
</dbReference>
<dbReference type="SMART" id="SM00202">
    <property type="entry name" value="SR"/>
    <property type="match status" value="2"/>
</dbReference>
<organism evidence="18 19">
    <name type="scientific">Clupea harengus</name>
    <name type="common">Atlantic herring</name>
    <dbReference type="NCBI Taxonomy" id="7950"/>
    <lineage>
        <taxon>Eukaryota</taxon>
        <taxon>Metazoa</taxon>
        <taxon>Chordata</taxon>
        <taxon>Craniata</taxon>
        <taxon>Vertebrata</taxon>
        <taxon>Euteleostomi</taxon>
        <taxon>Actinopterygii</taxon>
        <taxon>Neopterygii</taxon>
        <taxon>Teleostei</taxon>
        <taxon>Clupei</taxon>
        <taxon>Clupeiformes</taxon>
        <taxon>Clupeoidei</taxon>
        <taxon>Clupeidae</taxon>
        <taxon>Clupea</taxon>
    </lineage>
</organism>
<evidence type="ECO:0000256" key="10">
    <source>
        <dbReference type="ARBA" id="ARBA00030560"/>
    </source>
</evidence>
<dbReference type="Pfam" id="PF00431">
    <property type="entry name" value="CUB"/>
    <property type="match status" value="1"/>
</dbReference>
<evidence type="ECO:0000256" key="8">
    <source>
        <dbReference type="ARBA" id="ARBA00023157"/>
    </source>
</evidence>
<feature type="domain" description="CUB" evidence="14">
    <location>
        <begin position="446"/>
        <end position="573"/>
    </location>
</feature>
<dbReference type="GO" id="GO:0015031">
    <property type="term" value="P:protein transport"/>
    <property type="evidence" value="ECO:0007669"/>
    <property type="project" value="UniProtKB-KW"/>
</dbReference>
<dbReference type="Pfam" id="PF00100">
    <property type="entry name" value="Zona_pellucida"/>
    <property type="match status" value="1"/>
</dbReference>
<dbReference type="KEGG" id="char:105893459"/>
<dbReference type="FunFam" id="2.60.120.290:FF:000013">
    <property type="entry name" value="Membrane frizzled-related protein"/>
    <property type="match status" value="1"/>
</dbReference>
<dbReference type="PANTHER" id="PTHR45817">
    <property type="entry name" value="LYSYL OXIDASE-LIKE-RELATED"/>
    <property type="match status" value="1"/>
</dbReference>
<gene>
    <name evidence="19" type="primary">LOC105893459</name>
</gene>